<dbReference type="KEGG" id="vg:55013011"/>
<dbReference type="GeneID" id="55013011"/>
<dbReference type="RefSeq" id="YP_009821528.1">
    <property type="nucleotide sequence ID" value="NC_048176.1"/>
</dbReference>
<evidence type="ECO:0000313" key="2">
    <source>
        <dbReference type="Proteomes" id="UP000297070"/>
    </source>
</evidence>
<name>A0A4D6E279_9CAUD</name>
<dbReference type="Proteomes" id="UP000297070">
    <property type="component" value="Segment"/>
</dbReference>
<keyword evidence="2" id="KW-1185">Reference proteome</keyword>
<sequence>MKKRCYKGKHRKSTERDIRTQVEFVDGFYVCIMRHSGRILPEMVTHRKKFVYGIPGGRHRLIPPRQVKGLTTL</sequence>
<dbReference type="EMBL" id="MK620899">
    <property type="protein sequence ID" value="QBZ72763.1"/>
    <property type="molecule type" value="Genomic_DNA"/>
</dbReference>
<organism evidence="1 2">
    <name type="scientific">Gordonia phage GodonK</name>
    <dbReference type="NCBI Taxonomy" id="2562192"/>
    <lineage>
        <taxon>Viruses</taxon>
        <taxon>Duplodnaviria</taxon>
        <taxon>Heunggongvirae</taxon>
        <taxon>Uroviricota</taxon>
        <taxon>Caudoviricetes</taxon>
        <taxon>Godonkavirus</taxon>
        <taxon>Godonkavirus godonK</taxon>
    </lineage>
</organism>
<evidence type="ECO:0000313" key="1">
    <source>
        <dbReference type="EMBL" id="QBZ72763.1"/>
    </source>
</evidence>
<gene>
    <name evidence="1" type="primary">175</name>
    <name evidence="1" type="ORF">SEA_GODONK_175</name>
</gene>
<protein>
    <submittedName>
        <fullName evidence="1">Uncharacterized protein</fullName>
    </submittedName>
</protein>
<accession>A0A4D6E279</accession>
<proteinExistence type="predicted"/>
<reference evidence="1 2" key="1">
    <citation type="submission" date="2019-03" db="EMBL/GenBank/DDBJ databases">
        <authorList>
            <person name="Douthitt C."/>
            <person name="D'Elia T."/>
            <person name="Bockoras C."/>
            <person name="Boss C."/>
            <person name="Clemons M."/>
            <person name="Green W."/>
            <person name="Harel H."/>
            <person name="Larralde J."/>
            <person name="Lopez M."/>
            <person name="Magana D."/>
            <person name="Miguel M."/>
            <person name="Muschweck L."/>
            <person name="Olivos K."/>
            <person name="Racette D."/>
            <person name="Reynolds M."/>
            <person name="Ru Y."/>
            <person name="Santana M."/>
            <person name="Simon R."/>
            <person name="Smotrilla K."/>
            <person name="Sufficool B."/>
            <person name="Tamayo B."/>
            <person name="Tirado E."/>
            <person name="Vajanyi M."/>
            <person name="Weger M."/>
            <person name="Wehr A."/>
            <person name="Whitaker K."/>
            <person name="Garlena R.A."/>
            <person name="Russell D.A."/>
            <person name="Pope W.H."/>
            <person name="Jacobs-Sera D."/>
            <person name="Hatfull G.F."/>
        </authorList>
    </citation>
    <scope>NUCLEOTIDE SEQUENCE [LARGE SCALE GENOMIC DNA]</scope>
</reference>